<organism evidence="1 2">
    <name type="scientific">Hebeloma cylindrosporum</name>
    <dbReference type="NCBI Taxonomy" id="76867"/>
    <lineage>
        <taxon>Eukaryota</taxon>
        <taxon>Fungi</taxon>
        <taxon>Dikarya</taxon>
        <taxon>Basidiomycota</taxon>
        <taxon>Agaricomycotina</taxon>
        <taxon>Agaricomycetes</taxon>
        <taxon>Agaricomycetidae</taxon>
        <taxon>Agaricales</taxon>
        <taxon>Agaricineae</taxon>
        <taxon>Hymenogastraceae</taxon>
        <taxon>Hebeloma</taxon>
    </lineage>
</organism>
<dbReference type="Proteomes" id="UP000053424">
    <property type="component" value="Unassembled WGS sequence"/>
</dbReference>
<dbReference type="AlphaFoldDB" id="A0A0C3C1Q3"/>
<dbReference type="HOGENOM" id="CLU_1299857_0_0_1"/>
<accession>A0A0C3C1Q3</accession>
<dbReference type="OrthoDB" id="2977329at2759"/>
<reference evidence="1 2" key="1">
    <citation type="submission" date="2014-04" db="EMBL/GenBank/DDBJ databases">
        <authorList>
            <consortium name="DOE Joint Genome Institute"/>
            <person name="Kuo A."/>
            <person name="Gay G."/>
            <person name="Dore J."/>
            <person name="Kohler A."/>
            <person name="Nagy L.G."/>
            <person name="Floudas D."/>
            <person name="Copeland A."/>
            <person name="Barry K.W."/>
            <person name="Cichocki N."/>
            <person name="Veneault-Fourrey C."/>
            <person name="LaButti K."/>
            <person name="Lindquist E.A."/>
            <person name="Lipzen A."/>
            <person name="Lundell T."/>
            <person name="Morin E."/>
            <person name="Murat C."/>
            <person name="Sun H."/>
            <person name="Tunlid A."/>
            <person name="Henrissat B."/>
            <person name="Grigoriev I.V."/>
            <person name="Hibbett D.S."/>
            <person name="Martin F."/>
            <person name="Nordberg H.P."/>
            <person name="Cantor M.N."/>
            <person name="Hua S.X."/>
        </authorList>
    </citation>
    <scope>NUCLEOTIDE SEQUENCE [LARGE SCALE GENOMIC DNA]</scope>
    <source>
        <strain evidence="2">h7</strain>
    </source>
</reference>
<evidence type="ECO:0000313" key="1">
    <source>
        <dbReference type="EMBL" id="KIM42845.1"/>
    </source>
</evidence>
<sequence>MLLPRDIVDLIIDEVSRAEKSKSQLTTCSLVCRSFHSRARTHLFSPINLCVELSNSYEDRRAGKLVRILKYKKNSDLISHIVRSVKVLVGGTQCPYECQESGWSSSGSFLSPEFALTTHRYQHRPLCQVAALTLLKRAPIEKLVLEGLNGPFFENPSFRVPTLLFEMCSNPNLKTLGIENLRDLPYTFLFGPPDRARSFFTRLVLPQCQDFL</sequence>
<proteinExistence type="predicted"/>
<protein>
    <recommendedName>
        <fullName evidence="3">F-box domain-containing protein</fullName>
    </recommendedName>
</protein>
<gene>
    <name evidence="1" type="ORF">M413DRAFT_124664</name>
</gene>
<name>A0A0C3C1Q3_HEBCY</name>
<evidence type="ECO:0008006" key="3">
    <source>
        <dbReference type="Google" id="ProtNLM"/>
    </source>
</evidence>
<dbReference type="EMBL" id="KN831777">
    <property type="protein sequence ID" value="KIM42845.1"/>
    <property type="molecule type" value="Genomic_DNA"/>
</dbReference>
<evidence type="ECO:0000313" key="2">
    <source>
        <dbReference type="Proteomes" id="UP000053424"/>
    </source>
</evidence>
<reference evidence="2" key="2">
    <citation type="submission" date="2015-01" db="EMBL/GenBank/DDBJ databases">
        <title>Evolutionary Origins and Diversification of the Mycorrhizal Mutualists.</title>
        <authorList>
            <consortium name="DOE Joint Genome Institute"/>
            <consortium name="Mycorrhizal Genomics Consortium"/>
            <person name="Kohler A."/>
            <person name="Kuo A."/>
            <person name="Nagy L.G."/>
            <person name="Floudas D."/>
            <person name="Copeland A."/>
            <person name="Barry K.W."/>
            <person name="Cichocki N."/>
            <person name="Veneault-Fourrey C."/>
            <person name="LaButti K."/>
            <person name="Lindquist E.A."/>
            <person name="Lipzen A."/>
            <person name="Lundell T."/>
            <person name="Morin E."/>
            <person name="Murat C."/>
            <person name="Riley R."/>
            <person name="Ohm R."/>
            <person name="Sun H."/>
            <person name="Tunlid A."/>
            <person name="Henrissat B."/>
            <person name="Grigoriev I.V."/>
            <person name="Hibbett D.S."/>
            <person name="Martin F."/>
        </authorList>
    </citation>
    <scope>NUCLEOTIDE SEQUENCE [LARGE SCALE GENOMIC DNA]</scope>
    <source>
        <strain evidence="2">h7</strain>
    </source>
</reference>
<keyword evidence="2" id="KW-1185">Reference proteome</keyword>